<reference evidence="1" key="1">
    <citation type="submission" date="2018-02" db="EMBL/GenBank/DDBJ databases">
        <title>Rhizophora mucronata_Transcriptome.</title>
        <authorList>
            <person name="Meera S.P."/>
            <person name="Sreeshan A."/>
            <person name="Augustine A."/>
        </authorList>
    </citation>
    <scope>NUCLEOTIDE SEQUENCE</scope>
    <source>
        <tissue evidence="1">Leaf</tissue>
    </source>
</reference>
<evidence type="ECO:0000313" key="1">
    <source>
        <dbReference type="EMBL" id="MBW84680.1"/>
    </source>
</evidence>
<organism evidence="1">
    <name type="scientific">Rhizophora mucronata</name>
    <name type="common">Asiatic mangrove</name>
    <dbReference type="NCBI Taxonomy" id="61149"/>
    <lineage>
        <taxon>Eukaryota</taxon>
        <taxon>Viridiplantae</taxon>
        <taxon>Streptophyta</taxon>
        <taxon>Embryophyta</taxon>
        <taxon>Tracheophyta</taxon>
        <taxon>Spermatophyta</taxon>
        <taxon>Magnoliopsida</taxon>
        <taxon>eudicotyledons</taxon>
        <taxon>Gunneridae</taxon>
        <taxon>Pentapetalae</taxon>
        <taxon>rosids</taxon>
        <taxon>fabids</taxon>
        <taxon>Malpighiales</taxon>
        <taxon>Rhizophoraceae</taxon>
        <taxon>Rhizophora</taxon>
    </lineage>
</organism>
<dbReference type="EMBL" id="GGEC01004197">
    <property type="protein sequence ID" value="MBW84680.1"/>
    <property type="molecule type" value="Transcribed_RNA"/>
</dbReference>
<accession>A0A2P2ITY5</accession>
<protein>
    <submittedName>
        <fullName evidence="1">Clustered mitochondria protein homolog</fullName>
    </submittedName>
</protein>
<name>A0A2P2ITY5_RHIMU</name>
<proteinExistence type="predicted"/>
<dbReference type="AlphaFoldDB" id="A0A2P2ITY5"/>
<sequence>MLSTHLISFDADDSNLLREPAMPSIYPRPSSSWTSILAASEPVALFCAVSFSNIRDVDSEA</sequence>